<reference evidence="2 3" key="1">
    <citation type="submission" date="2023-02" db="EMBL/GenBank/DDBJ databases">
        <title>LHISI_Scaffold_Assembly.</title>
        <authorList>
            <person name="Stuart O.P."/>
            <person name="Cleave R."/>
            <person name="Magrath M.J.L."/>
            <person name="Mikheyev A.S."/>
        </authorList>
    </citation>
    <scope>NUCLEOTIDE SEQUENCE [LARGE SCALE GENOMIC DNA]</scope>
    <source>
        <strain evidence="2">Daus_M_001</strain>
        <tissue evidence="2">Leg muscle</tissue>
    </source>
</reference>
<evidence type="ECO:0000313" key="2">
    <source>
        <dbReference type="EMBL" id="KAJ8868632.1"/>
    </source>
</evidence>
<comment type="caution">
    <text evidence="2">The sequence shown here is derived from an EMBL/GenBank/DDBJ whole genome shotgun (WGS) entry which is preliminary data.</text>
</comment>
<dbReference type="EMBL" id="JARBHB010000014">
    <property type="protein sequence ID" value="KAJ8868632.1"/>
    <property type="molecule type" value="Genomic_DNA"/>
</dbReference>
<keyword evidence="3" id="KW-1185">Reference proteome</keyword>
<gene>
    <name evidence="2" type="ORF">PR048_030171</name>
</gene>
<accession>A0ABQ9GAY4</accession>
<feature type="region of interest" description="Disordered" evidence="1">
    <location>
        <begin position="1"/>
        <end position="27"/>
    </location>
</feature>
<sequence>MEGRGKREIPEKTRRPRFPHRKSGSGLAGRHAFASFKDKLGVSLLDLHRCRDTVFCWSLLSLNDILQVKTTPVVPYWPAANQWSAEFTVYQPNVLSMLNFTVLSVLEPASFLHWLQHRYEATPFLTELHVVEHSRLIDEGKVRLGSVICGERHRYSPVGVQTTTELWSDIGVRPSESRTRLRHSIPARTEVGTSPDGHIAVAALAACDTGTLSQCSGHAQKSGEWGDKNEVLRADAGEGGEYGVASECKGGLNVRSSRNSADQGALPGAIPTPVTDLRPLTSVFTSFPIVSYARLPLAASFPAAASVATAAGSKRSGAPAIQYSVNKGGGGREALQH</sequence>
<evidence type="ECO:0000256" key="1">
    <source>
        <dbReference type="SAM" id="MobiDB-lite"/>
    </source>
</evidence>
<protein>
    <submittedName>
        <fullName evidence="2">Uncharacterized protein</fullName>
    </submittedName>
</protein>
<organism evidence="2 3">
    <name type="scientific">Dryococelus australis</name>
    <dbReference type="NCBI Taxonomy" id="614101"/>
    <lineage>
        <taxon>Eukaryota</taxon>
        <taxon>Metazoa</taxon>
        <taxon>Ecdysozoa</taxon>
        <taxon>Arthropoda</taxon>
        <taxon>Hexapoda</taxon>
        <taxon>Insecta</taxon>
        <taxon>Pterygota</taxon>
        <taxon>Neoptera</taxon>
        <taxon>Polyneoptera</taxon>
        <taxon>Phasmatodea</taxon>
        <taxon>Verophasmatodea</taxon>
        <taxon>Anareolatae</taxon>
        <taxon>Phasmatidae</taxon>
        <taxon>Eurycanthinae</taxon>
        <taxon>Dryococelus</taxon>
    </lineage>
</organism>
<name>A0ABQ9GAY4_9NEOP</name>
<evidence type="ECO:0000313" key="3">
    <source>
        <dbReference type="Proteomes" id="UP001159363"/>
    </source>
</evidence>
<feature type="compositionally biased region" description="Basic residues" evidence="1">
    <location>
        <begin position="14"/>
        <end position="23"/>
    </location>
</feature>
<dbReference type="Proteomes" id="UP001159363">
    <property type="component" value="Chromosome 13"/>
</dbReference>
<feature type="compositionally biased region" description="Basic and acidic residues" evidence="1">
    <location>
        <begin position="1"/>
        <end position="13"/>
    </location>
</feature>
<proteinExistence type="predicted"/>